<organism evidence="2 3">
    <name type="scientific">Mucilaginibacter calamicampi</name>
    <dbReference type="NCBI Taxonomy" id="1302352"/>
    <lineage>
        <taxon>Bacteria</taxon>
        <taxon>Pseudomonadati</taxon>
        <taxon>Bacteroidota</taxon>
        <taxon>Sphingobacteriia</taxon>
        <taxon>Sphingobacteriales</taxon>
        <taxon>Sphingobacteriaceae</taxon>
        <taxon>Mucilaginibacter</taxon>
    </lineage>
</organism>
<dbReference type="EMBL" id="JBHTHU010000018">
    <property type="protein sequence ID" value="MFD0751167.1"/>
    <property type="molecule type" value="Genomic_DNA"/>
</dbReference>
<name>A0ABW2Z0D1_9SPHI</name>
<sequence length="346" mass="38703">MKKQLLIGCFFTAFLLISPVVNAQSVKGKVVDAITGSPISNASVYLKGLSKGTISNAQGEFTLNTGESTIPLIISYVGYQSDTINNYNGKTLAVKLSPRNQVLREVVIGDKSRAKYMKIFITQFIGSRDEDCTIVNPEVIKFTYNRKTRTLAANASQPLIIHNKKLGYNITCFLSAFSYLRSSTPKKTSYKGDYFFAEDTLALPPDEIKTILKARDKAYYGSRMHFLRSVWANDLKGNNFFYGYANTNFAFNNIRANREQLLSDTSTINLVKGINHFLEFPCMIIKYNGGNESHLSFENGTKDLRLTPGSYNNSQLIWSGRMGGQRVSELLPVDFEPSEQLSNTSK</sequence>
<keyword evidence="1" id="KW-0732">Signal</keyword>
<evidence type="ECO:0000313" key="2">
    <source>
        <dbReference type="EMBL" id="MFD0751167.1"/>
    </source>
</evidence>
<feature type="chain" id="PRO_5045968356" evidence="1">
    <location>
        <begin position="24"/>
        <end position="346"/>
    </location>
</feature>
<dbReference type="Pfam" id="PF13715">
    <property type="entry name" value="CarbopepD_reg_2"/>
    <property type="match status" value="1"/>
</dbReference>
<keyword evidence="3" id="KW-1185">Reference proteome</keyword>
<protein>
    <submittedName>
        <fullName evidence="2">Carboxypeptidase-like regulatory domain-containing protein</fullName>
    </submittedName>
</protein>
<dbReference type="Proteomes" id="UP001596958">
    <property type="component" value="Unassembled WGS sequence"/>
</dbReference>
<dbReference type="RefSeq" id="WP_377101095.1">
    <property type="nucleotide sequence ID" value="NZ_JBHTHU010000018.1"/>
</dbReference>
<proteinExistence type="predicted"/>
<reference evidence="3" key="1">
    <citation type="journal article" date="2019" name="Int. J. Syst. Evol. Microbiol.">
        <title>The Global Catalogue of Microorganisms (GCM) 10K type strain sequencing project: providing services to taxonomists for standard genome sequencing and annotation.</title>
        <authorList>
            <consortium name="The Broad Institute Genomics Platform"/>
            <consortium name="The Broad Institute Genome Sequencing Center for Infectious Disease"/>
            <person name="Wu L."/>
            <person name="Ma J."/>
        </authorList>
    </citation>
    <scope>NUCLEOTIDE SEQUENCE [LARGE SCALE GENOMIC DNA]</scope>
    <source>
        <strain evidence="3">CCUG 63418</strain>
    </source>
</reference>
<gene>
    <name evidence="2" type="ORF">ACFQZS_13535</name>
</gene>
<dbReference type="Gene3D" id="2.60.40.1120">
    <property type="entry name" value="Carboxypeptidase-like, regulatory domain"/>
    <property type="match status" value="1"/>
</dbReference>
<evidence type="ECO:0000313" key="3">
    <source>
        <dbReference type="Proteomes" id="UP001596958"/>
    </source>
</evidence>
<feature type="signal peptide" evidence="1">
    <location>
        <begin position="1"/>
        <end position="23"/>
    </location>
</feature>
<comment type="caution">
    <text evidence="2">The sequence shown here is derived from an EMBL/GenBank/DDBJ whole genome shotgun (WGS) entry which is preliminary data.</text>
</comment>
<accession>A0ABW2Z0D1</accession>
<dbReference type="InterPro" id="IPR008969">
    <property type="entry name" value="CarboxyPept-like_regulatory"/>
</dbReference>
<dbReference type="SUPFAM" id="SSF49464">
    <property type="entry name" value="Carboxypeptidase regulatory domain-like"/>
    <property type="match status" value="1"/>
</dbReference>
<evidence type="ECO:0000256" key="1">
    <source>
        <dbReference type="SAM" id="SignalP"/>
    </source>
</evidence>